<reference evidence="2" key="2">
    <citation type="submission" date="2021-09" db="EMBL/GenBank/DDBJ databases">
        <authorList>
            <person name="Jia N."/>
            <person name="Wang J."/>
            <person name="Shi W."/>
            <person name="Du L."/>
            <person name="Sun Y."/>
            <person name="Zhan W."/>
            <person name="Jiang J."/>
            <person name="Wang Q."/>
            <person name="Zhang B."/>
            <person name="Ji P."/>
            <person name="Sakyi L.B."/>
            <person name="Cui X."/>
            <person name="Yuan T."/>
            <person name="Jiang B."/>
            <person name="Yang W."/>
            <person name="Lam T.T.-Y."/>
            <person name="Chang Q."/>
            <person name="Ding S."/>
            <person name="Wang X."/>
            <person name="Zhu J."/>
            <person name="Ruan X."/>
            <person name="Zhao L."/>
            <person name="Wei J."/>
            <person name="Que T."/>
            <person name="Du C."/>
            <person name="Cheng J."/>
            <person name="Dai P."/>
            <person name="Han X."/>
            <person name="Huang E."/>
            <person name="Gao Y."/>
            <person name="Liu J."/>
            <person name="Shao H."/>
            <person name="Ye R."/>
            <person name="Li L."/>
            <person name="Wei W."/>
            <person name="Wang X."/>
            <person name="Wang C."/>
            <person name="Huo Q."/>
            <person name="Li W."/>
            <person name="Guo W."/>
            <person name="Chen H."/>
            <person name="Chen S."/>
            <person name="Zhou L."/>
            <person name="Zhou L."/>
            <person name="Ni X."/>
            <person name="Tian J."/>
            <person name="Zhou Y."/>
            <person name="Sheng Y."/>
            <person name="Liu T."/>
            <person name="Pan Y."/>
            <person name="Xia L."/>
            <person name="Li J."/>
            <person name="Zhao F."/>
            <person name="Cao W."/>
        </authorList>
    </citation>
    <scope>NUCLEOTIDE SEQUENCE</scope>
    <source>
        <strain evidence="2">Rmic-2018</strain>
        <tissue evidence="2">Larvae</tissue>
    </source>
</reference>
<proteinExistence type="predicted"/>
<dbReference type="Proteomes" id="UP000821866">
    <property type="component" value="Chromosome 3"/>
</dbReference>
<evidence type="ECO:0000256" key="1">
    <source>
        <dbReference type="SAM" id="MobiDB-lite"/>
    </source>
</evidence>
<dbReference type="AlphaFoldDB" id="A0A9J6E8X8"/>
<organism evidence="2 3">
    <name type="scientific">Rhipicephalus microplus</name>
    <name type="common">Cattle tick</name>
    <name type="synonym">Boophilus microplus</name>
    <dbReference type="NCBI Taxonomy" id="6941"/>
    <lineage>
        <taxon>Eukaryota</taxon>
        <taxon>Metazoa</taxon>
        <taxon>Ecdysozoa</taxon>
        <taxon>Arthropoda</taxon>
        <taxon>Chelicerata</taxon>
        <taxon>Arachnida</taxon>
        <taxon>Acari</taxon>
        <taxon>Parasitiformes</taxon>
        <taxon>Ixodida</taxon>
        <taxon>Ixodoidea</taxon>
        <taxon>Ixodidae</taxon>
        <taxon>Rhipicephalinae</taxon>
        <taxon>Rhipicephalus</taxon>
        <taxon>Boophilus</taxon>
    </lineage>
</organism>
<gene>
    <name evidence="2" type="ORF">HPB51_011599</name>
</gene>
<accession>A0A9J6E8X8</accession>
<feature type="region of interest" description="Disordered" evidence="1">
    <location>
        <begin position="177"/>
        <end position="204"/>
    </location>
</feature>
<sequence length="314" mass="34364">MQTSSLTLSLVSSSYDPSSDPLKSAAQWSVGEAILLGCRCICFGLVRCTTVSCLEPRHDPVTYGGGAGYWIAGGPDDDYFLGTITVDACAERQRADLELRALIEYLEGRAAEVPKVHASNDVRDWKKSARERNSAPMDLWELNLRSGREKNVLSADGRNAEAEMAVARKKPLSPSVFSNCPGRSRVKRSPLSPTAARGDPCFRRLTGPRPKWTLTQLGEPQIWTLAGVLERALEPRCTISPPSSTVTATPPRRIPDSFGPAQCLRNIKPRTNVATVVGHKPSHKLAEPPCVADWNKTAHVARVVLEKQENKNRS</sequence>
<protein>
    <submittedName>
        <fullName evidence="2">Uncharacterized protein</fullName>
    </submittedName>
</protein>
<feature type="region of interest" description="Disordered" evidence="1">
    <location>
        <begin position="1"/>
        <end position="20"/>
    </location>
</feature>
<evidence type="ECO:0000313" key="3">
    <source>
        <dbReference type="Proteomes" id="UP000821866"/>
    </source>
</evidence>
<dbReference type="EMBL" id="JABSTU010000005">
    <property type="protein sequence ID" value="KAH8030759.1"/>
    <property type="molecule type" value="Genomic_DNA"/>
</dbReference>
<reference evidence="2" key="1">
    <citation type="journal article" date="2020" name="Cell">
        <title>Large-Scale Comparative Analyses of Tick Genomes Elucidate Their Genetic Diversity and Vector Capacities.</title>
        <authorList>
            <consortium name="Tick Genome and Microbiome Consortium (TIGMIC)"/>
            <person name="Jia N."/>
            <person name="Wang J."/>
            <person name="Shi W."/>
            <person name="Du L."/>
            <person name="Sun Y."/>
            <person name="Zhan W."/>
            <person name="Jiang J.F."/>
            <person name="Wang Q."/>
            <person name="Zhang B."/>
            <person name="Ji P."/>
            <person name="Bell-Sakyi L."/>
            <person name="Cui X.M."/>
            <person name="Yuan T.T."/>
            <person name="Jiang B.G."/>
            <person name="Yang W.F."/>
            <person name="Lam T.T."/>
            <person name="Chang Q.C."/>
            <person name="Ding S.J."/>
            <person name="Wang X.J."/>
            <person name="Zhu J.G."/>
            <person name="Ruan X.D."/>
            <person name="Zhao L."/>
            <person name="Wei J.T."/>
            <person name="Ye R.Z."/>
            <person name="Que T.C."/>
            <person name="Du C.H."/>
            <person name="Zhou Y.H."/>
            <person name="Cheng J.X."/>
            <person name="Dai P.F."/>
            <person name="Guo W.B."/>
            <person name="Han X.H."/>
            <person name="Huang E.J."/>
            <person name="Li L.F."/>
            <person name="Wei W."/>
            <person name="Gao Y.C."/>
            <person name="Liu J.Z."/>
            <person name="Shao H.Z."/>
            <person name="Wang X."/>
            <person name="Wang C.C."/>
            <person name="Yang T.C."/>
            <person name="Huo Q.B."/>
            <person name="Li W."/>
            <person name="Chen H.Y."/>
            <person name="Chen S.E."/>
            <person name="Zhou L.G."/>
            <person name="Ni X.B."/>
            <person name="Tian J.H."/>
            <person name="Sheng Y."/>
            <person name="Liu T."/>
            <person name="Pan Y.S."/>
            <person name="Xia L.Y."/>
            <person name="Li J."/>
            <person name="Zhao F."/>
            <person name="Cao W.C."/>
        </authorList>
    </citation>
    <scope>NUCLEOTIDE SEQUENCE</scope>
    <source>
        <strain evidence="2">Rmic-2018</strain>
    </source>
</reference>
<name>A0A9J6E8X8_RHIMP</name>
<evidence type="ECO:0000313" key="2">
    <source>
        <dbReference type="EMBL" id="KAH8030759.1"/>
    </source>
</evidence>
<keyword evidence="3" id="KW-1185">Reference proteome</keyword>
<comment type="caution">
    <text evidence="2">The sequence shown here is derived from an EMBL/GenBank/DDBJ whole genome shotgun (WGS) entry which is preliminary data.</text>
</comment>